<evidence type="ECO:0000256" key="11">
    <source>
        <dbReference type="ARBA" id="ARBA00023136"/>
    </source>
</evidence>
<dbReference type="EC" id="4.1.2.27" evidence="14"/>
<dbReference type="InterPro" id="IPR050477">
    <property type="entry name" value="GrpII_AminoAcid_Decarb"/>
</dbReference>
<dbReference type="Pfam" id="PF00282">
    <property type="entry name" value="Pyridoxal_deC"/>
    <property type="match status" value="1"/>
</dbReference>
<dbReference type="PANTHER" id="PTHR42735">
    <property type="match status" value="1"/>
</dbReference>
<dbReference type="InterPro" id="IPR015421">
    <property type="entry name" value="PyrdxlP-dep_Trfase_major"/>
</dbReference>
<dbReference type="FunFam" id="3.40.640.10:FF:000020">
    <property type="entry name" value="sphingosine-1-phosphate lyase 1"/>
    <property type="match status" value="1"/>
</dbReference>
<dbReference type="FunFam" id="6.10.140.2150:FF:000001">
    <property type="entry name" value="Sphingosine-1-phosphate lyase 1"/>
    <property type="match status" value="1"/>
</dbReference>
<keyword evidence="7 16" id="KW-0663">Pyridoxal phosphate</keyword>
<dbReference type="InterPro" id="IPR002129">
    <property type="entry name" value="PyrdxlP-dep_de-COase"/>
</dbReference>
<dbReference type="GO" id="GO:0005789">
    <property type="term" value="C:endoplasmic reticulum membrane"/>
    <property type="evidence" value="ECO:0007669"/>
    <property type="project" value="UniProtKB-SubCell"/>
</dbReference>
<dbReference type="GO" id="GO:0008117">
    <property type="term" value="F:sphinganine-1-phosphate aldolase activity"/>
    <property type="evidence" value="ECO:0007669"/>
    <property type="project" value="UniProtKB-EC"/>
</dbReference>
<dbReference type="GO" id="GO:0030170">
    <property type="term" value="F:pyridoxal phosphate binding"/>
    <property type="evidence" value="ECO:0007669"/>
    <property type="project" value="InterPro"/>
</dbReference>
<comment type="pathway">
    <text evidence="4">Sphingolipid metabolism.</text>
</comment>
<evidence type="ECO:0000256" key="8">
    <source>
        <dbReference type="ARBA" id="ARBA00022919"/>
    </source>
</evidence>
<dbReference type="Gene3D" id="3.90.1150.10">
    <property type="entry name" value="Aspartate Aminotransferase, domain 1"/>
    <property type="match status" value="1"/>
</dbReference>
<dbReference type="Proteomes" id="UP000887575">
    <property type="component" value="Unassembled WGS sequence"/>
</dbReference>
<comment type="subcellular location">
    <subcellularLocation>
        <location evidence="2">Endoplasmic reticulum membrane</location>
        <topology evidence="2">Single-pass membrane protein</topology>
    </subcellularLocation>
</comment>
<dbReference type="GO" id="GO:0030149">
    <property type="term" value="P:sphingolipid catabolic process"/>
    <property type="evidence" value="ECO:0007669"/>
    <property type="project" value="TreeGrafter"/>
</dbReference>
<name>A0AAF3EAJ4_9BILA</name>
<evidence type="ECO:0000256" key="17">
    <source>
        <dbReference type="RuleBase" id="RU000382"/>
    </source>
</evidence>
<keyword evidence="10" id="KW-0443">Lipid metabolism</keyword>
<dbReference type="InterPro" id="IPR015422">
    <property type="entry name" value="PyrdxlP-dep_Trfase_small"/>
</dbReference>
<evidence type="ECO:0000256" key="4">
    <source>
        <dbReference type="ARBA" id="ARBA00004991"/>
    </source>
</evidence>
<dbReference type="GO" id="GO:0019752">
    <property type="term" value="P:carboxylic acid metabolic process"/>
    <property type="evidence" value="ECO:0007669"/>
    <property type="project" value="InterPro"/>
</dbReference>
<keyword evidence="8" id="KW-0746">Sphingolipid metabolism</keyword>
<keyword evidence="9" id="KW-1133">Transmembrane helix</keyword>
<dbReference type="InterPro" id="IPR015424">
    <property type="entry name" value="PyrdxlP-dep_Trfase"/>
</dbReference>
<evidence type="ECO:0000256" key="14">
    <source>
        <dbReference type="ARBA" id="ARBA00038965"/>
    </source>
</evidence>
<evidence type="ECO:0000256" key="7">
    <source>
        <dbReference type="ARBA" id="ARBA00022898"/>
    </source>
</evidence>
<evidence type="ECO:0000256" key="1">
    <source>
        <dbReference type="ARBA" id="ARBA00001933"/>
    </source>
</evidence>
<keyword evidence="18" id="KW-1185">Reference proteome</keyword>
<protein>
    <recommendedName>
        <fullName evidence="14">sphinganine-1-phosphate aldolase</fullName>
        <ecNumber evidence="14">4.1.2.27</ecNumber>
    </recommendedName>
    <alternativeName>
        <fullName evidence="15">Sphingosine-1-phosphate aldolase</fullName>
    </alternativeName>
</protein>
<evidence type="ECO:0000256" key="2">
    <source>
        <dbReference type="ARBA" id="ARBA00004389"/>
    </source>
</evidence>
<evidence type="ECO:0000256" key="3">
    <source>
        <dbReference type="ARBA" id="ARBA00004760"/>
    </source>
</evidence>
<keyword evidence="11" id="KW-0472">Membrane</keyword>
<keyword evidence="6" id="KW-0256">Endoplasmic reticulum</keyword>
<dbReference type="Gene3D" id="3.40.640.10">
    <property type="entry name" value="Type I PLP-dependent aspartate aminotransferase-like (Major domain)"/>
    <property type="match status" value="1"/>
</dbReference>
<comment type="pathway">
    <text evidence="3">Lipid metabolism; sphingolipid metabolism.</text>
</comment>
<evidence type="ECO:0000313" key="18">
    <source>
        <dbReference type="Proteomes" id="UP000887575"/>
    </source>
</evidence>
<organism evidence="18 19">
    <name type="scientific">Mesorhabditis belari</name>
    <dbReference type="NCBI Taxonomy" id="2138241"/>
    <lineage>
        <taxon>Eukaryota</taxon>
        <taxon>Metazoa</taxon>
        <taxon>Ecdysozoa</taxon>
        <taxon>Nematoda</taxon>
        <taxon>Chromadorea</taxon>
        <taxon>Rhabditida</taxon>
        <taxon>Rhabditina</taxon>
        <taxon>Rhabditomorpha</taxon>
        <taxon>Rhabditoidea</taxon>
        <taxon>Rhabditidae</taxon>
        <taxon>Mesorhabditinae</taxon>
        <taxon>Mesorhabditis</taxon>
    </lineage>
</organism>
<comment type="cofactor">
    <cofactor evidence="1 16 17">
        <name>pyridoxal 5'-phosphate</name>
        <dbReference type="ChEBI" id="CHEBI:597326"/>
    </cofactor>
</comment>
<dbReference type="SUPFAM" id="SSF53383">
    <property type="entry name" value="PLP-dependent transferases"/>
    <property type="match status" value="1"/>
</dbReference>
<sequence length="545" mass="60625">MQVLSLPQSVVTAYECVEEFLGERDPVVVAAFAFLGGYTLSRLWSLHTDDLGLRIHAKRSIFYYMRKLPFVKRQIEQHLKDARGNLEKSIHGNDNSGQFLSHLPQKGLSVDETVTLIKEYSAMESTNWMEGRCSGAVFHIDESESDEMRIYREVCDHFAWSNPLWPKLFPGVRKMEAEIVRISANLLGGNEKTCGTMSTGGTASILLACLAHRNRALKRGIQFPEMVIPESAHAAFIKAGELFRIKVTRIPVDPDNYRVNVAKMRKAISDRTCMLVGSAVNFPSGAHDDIESIGKLGQKYNIPVHVDACLGGFLLPFIDDARPFDFRVPGVCSISADTHKYGLTPKGSSVILYSSKEYLHNQYFCDPDWQGGIYASSTLEGSRAGLNIALCWASLRHHGAEGYRETSRAVVNATRKLRDAISAIPGLKVMGACDVCVVGWTGEDGININRFHALMEQRNWGLTSLQFPAGVHLMVTMLHTQEGVIDALVKDAREVVDEIRRSPNAELTGAAALYGMAQKIPDRSIVHEFAFEYLDTCYTEPPRHN</sequence>
<keyword evidence="12 17" id="KW-0456">Lyase</keyword>
<evidence type="ECO:0000256" key="12">
    <source>
        <dbReference type="ARBA" id="ARBA00023239"/>
    </source>
</evidence>
<feature type="modified residue" description="N6-(pyridoxal phosphate)lysine" evidence="16">
    <location>
        <position position="340"/>
    </location>
</feature>
<evidence type="ECO:0000256" key="15">
    <source>
        <dbReference type="ARBA" id="ARBA00042568"/>
    </source>
</evidence>
<accession>A0AAF3EAJ4</accession>
<evidence type="ECO:0000256" key="9">
    <source>
        <dbReference type="ARBA" id="ARBA00022989"/>
    </source>
</evidence>
<dbReference type="Gene3D" id="6.10.140.2150">
    <property type="match status" value="1"/>
</dbReference>
<keyword evidence="5" id="KW-0812">Transmembrane</keyword>
<evidence type="ECO:0000256" key="6">
    <source>
        <dbReference type="ARBA" id="ARBA00022824"/>
    </source>
</evidence>
<evidence type="ECO:0000256" key="5">
    <source>
        <dbReference type="ARBA" id="ARBA00022692"/>
    </source>
</evidence>
<evidence type="ECO:0000256" key="10">
    <source>
        <dbReference type="ARBA" id="ARBA00023098"/>
    </source>
</evidence>
<dbReference type="AlphaFoldDB" id="A0AAF3EAJ4"/>
<evidence type="ECO:0000256" key="16">
    <source>
        <dbReference type="PIRSR" id="PIRSR602129-50"/>
    </source>
</evidence>
<comment type="similarity">
    <text evidence="13">Belongs to the group II decarboxylase family. Sphingosine-1-phosphate lyase subfamily.</text>
</comment>
<evidence type="ECO:0000256" key="13">
    <source>
        <dbReference type="ARBA" id="ARBA00038302"/>
    </source>
</evidence>
<proteinExistence type="inferred from homology"/>
<dbReference type="PANTHER" id="PTHR42735:SF15">
    <property type="entry name" value="SPHINGOSINE PHOSPHATE LYASE"/>
    <property type="match status" value="1"/>
</dbReference>
<evidence type="ECO:0000313" key="19">
    <source>
        <dbReference type="WBParaSite" id="MBELARI_LOCUS10947"/>
    </source>
</evidence>
<dbReference type="WBParaSite" id="MBELARI_LOCUS10947">
    <property type="protein sequence ID" value="MBELARI_LOCUS10947"/>
    <property type="gene ID" value="MBELARI_LOCUS10947"/>
</dbReference>
<reference evidence="19" key="1">
    <citation type="submission" date="2024-02" db="UniProtKB">
        <authorList>
            <consortium name="WormBaseParasite"/>
        </authorList>
    </citation>
    <scope>IDENTIFICATION</scope>
</reference>